<sequence>MAGVRPTPATINPQGVFKMRTTLCPLLSILLLTSTLGSSCAVFQKLRPALTASALTLLVELEALLRQYESASLPDNPGSGDLLVFNASQDALFRSASHLLDLCHGQIPEKRLREYRARLAAANTRAP</sequence>
<evidence type="ECO:0000313" key="1">
    <source>
        <dbReference type="EMBL" id="KKM91776.1"/>
    </source>
</evidence>
<dbReference type="EMBL" id="LAZR01006489">
    <property type="protein sequence ID" value="KKM91776.1"/>
    <property type="molecule type" value="Genomic_DNA"/>
</dbReference>
<gene>
    <name evidence="1" type="ORF">LCGC14_1225200</name>
</gene>
<protein>
    <submittedName>
        <fullName evidence="1">Uncharacterized protein</fullName>
    </submittedName>
</protein>
<organism evidence="1">
    <name type="scientific">marine sediment metagenome</name>
    <dbReference type="NCBI Taxonomy" id="412755"/>
    <lineage>
        <taxon>unclassified sequences</taxon>
        <taxon>metagenomes</taxon>
        <taxon>ecological metagenomes</taxon>
    </lineage>
</organism>
<name>A0A0F9LXD9_9ZZZZ</name>
<accession>A0A0F9LXD9</accession>
<proteinExistence type="predicted"/>
<reference evidence="1" key="1">
    <citation type="journal article" date="2015" name="Nature">
        <title>Complex archaea that bridge the gap between prokaryotes and eukaryotes.</title>
        <authorList>
            <person name="Spang A."/>
            <person name="Saw J.H."/>
            <person name="Jorgensen S.L."/>
            <person name="Zaremba-Niedzwiedzka K."/>
            <person name="Martijn J."/>
            <person name="Lind A.E."/>
            <person name="van Eijk R."/>
            <person name="Schleper C."/>
            <person name="Guy L."/>
            <person name="Ettema T.J."/>
        </authorList>
    </citation>
    <scope>NUCLEOTIDE SEQUENCE</scope>
</reference>
<dbReference type="AlphaFoldDB" id="A0A0F9LXD9"/>
<comment type="caution">
    <text evidence="1">The sequence shown here is derived from an EMBL/GenBank/DDBJ whole genome shotgun (WGS) entry which is preliminary data.</text>
</comment>